<gene>
    <name evidence="2" type="primary">Necator_chrV.g17746</name>
    <name evidence="2" type="ORF">RB195_012956</name>
</gene>
<reference evidence="2 3" key="1">
    <citation type="submission" date="2023-08" db="EMBL/GenBank/DDBJ databases">
        <title>A Necator americanus chromosomal reference genome.</title>
        <authorList>
            <person name="Ilik V."/>
            <person name="Petrzelkova K.J."/>
            <person name="Pardy F."/>
            <person name="Fuh T."/>
            <person name="Niatou-Singa F.S."/>
            <person name="Gouil Q."/>
            <person name="Baker L."/>
            <person name="Ritchie M.E."/>
            <person name="Jex A.R."/>
            <person name="Gazzola D."/>
            <person name="Li H."/>
            <person name="Toshio Fujiwara R."/>
            <person name="Zhan B."/>
            <person name="Aroian R.V."/>
            <person name="Pafco B."/>
            <person name="Schwarz E.M."/>
        </authorList>
    </citation>
    <scope>NUCLEOTIDE SEQUENCE [LARGE SCALE GENOMIC DNA]</scope>
    <source>
        <strain evidence="2 3">Aroian</strain>
        <tissue evidence="2">Whole animal</tissue>
    </source>
</reference>
<dbReference type="Proteomes" id="UP001303046">
    <property type="component" value="Unassembled WGS sequence"/>
</dbReference>
<keyword evidence="3" id="KW-1185">Reference proteome</keyword>
<evidence type="ECO:0000256" key="1">
    <source>
        <dbReference type="SAM" id="MobiDB-lite"/>
    </source>
</evidence>
<proteinExistence type="predicted"/>
<dbReference type="EMBL" id="JAVFWL010000005">
    <property type="protein sequence ID" value="KAK6753679.1"/>
    <property type="molecule type" value="Genomic_DNA"/>
</dbReference>
<feature type="compositionally biased region" description="Basic and acidic residues" evidence="1">
    <location>
        <begin position="1"/>
        <end position="11"/>
    </location>
</feature>
<organism evidence="2 3">
    <name type="scientific">Necator americanus</name>
    <name type="common">Human hookworm</name>
    <dbReference type="NCBI Taxonomy" id="51031"/>
    <lineage>
        <taxon>Eukaryota</taxon>
        <taxon>Metazoa</taxon>
        <taxon>Ecdysozoa</taxon>
        <taxon>Nematoda</taxon>
        <taxon>Chromadorea</taxon>
        <taxon>Rhabditida</taxon>
        <taxon>Rhabditina</taxon>
        <taxon>Rhabditomorpha</taxon>
        <taxon>Strongyloidea</taxon>
        <taxon>Ancylostomatidae</taxon>
        <taxon>Bunostominae</taxon>
        <taxon>Necator</taxon>
    </lineage>
</organism>
<accession>A0ABR1DTA5</accession>
<protein>
    <submittedName>
        <fullName evidence="2">Uncharacterized protein</fullName>
    </submittedName>
</protein>
<evidence type="ECO:0000313" key="3">
    <source>
        <dbReference type="Proteomes" id="UP001303046"/>
    </source>
</evidence>
<name>A0ABR1DTA5_NECAM</name>
<sequence>MLDKVREDNGAKRTKKPSQKLKLIPVSPVTSDEEVEPPPKSPRVERYSVSRWSTTSTEELERELTEMERYLQVFPFRKLGDLSREVQGDIICAFCEAEGQHYSDSCAQVISGDQRLEIISIKGWYNYCLEDCPVNRQCKFAKRHCWYCRQLEGTVFVELIPRDGVHHRALCNVPNAKSEARSWILEAREELKMRRSGRK</sequence>
<evidence type="ECO:0000313" key="2">
    <source>
        <dbReference type="EMBL" id="KAK6753679.1"/>
    </source>
</evidence>
<comment type="caution">
    <text evidence="2">The sequence shown here is derived from an EMBL/GenBank/DDBJ whole genome shotgun (WGS) entry which is preliminary data.</text>
</comment>
<feature type="region of interest" description="Disordered" evidence="1">
    <location>
        <begin position="1"/>
        <end position="48"/>
    </location>
</feature>